<dbReference type="GO" id="GO:0005886">
    <property type="term" value="C:plasma membrane"/>
    <property type="evidence" value="ECO:0007669"/>
    <property type="project" value="UniProtKB-SubCell"/>
</dbReference>
<dbReference type="GO" id="GO:0008381">
    <property type="term" value="F:mechanosensitive monoatomic ion channel activity"/>
    <property type="evidence" value="ECO:0007669"/>
    <property type="project" value="InterPro"/>
</dbReference>
<evidence type="ECO:0000256" key="3">
    <source>
        <dbReference type="ARBA" id="ARBA00022692"/>
    </source>
</evidence>
<dbReference type="Pfam" id="PF00924">
    <property type="entry name" value="MS_channel_2nd"/>
    <property type="match status" value="1"/>
</dbReference>
<evidence type="ECO:0000313" key="9">
    <source>
        <dbReference type="Proteomes" id="UP000466535"/>
    </source>
</evidence>
<dbReference type="AlphaFoldDB" id="A0A6B0T8M5"/>
<evidence type="ECO:0000256" key="5">
    <source>
        <dbReference type="ARBA" id="ARBA00023136"/>
    </source>
</evidence>
<evidence type="ECO:0000256" key="2">
    <source>
        <dbReference type="ARBA" id="ARBA00022475"/>
    </source>
</evidence>
<sequence length="215" mass="23319">MFVPIVKVIVYAVALYLILIPVLDLTAAQLFAVSGLVGAAIGFGLQDLVSGVFGGLILITERPYQVGDKITIDGQYGEVVDIGLRSTSVQTPGDSTVVVQNDQLFQASIVNANAGDPEMLVTVDVAIASEADTDEAMAVLREALITSQYVHVSDDHPVRVRVADEVTHQRIRGRAYVGDHRDELAFASDVTRRARAAFERRDIETPELPARYDPE</sequence>
<evidence type="ECO:0000259" key="7">
    <source>
        <dbReference type="Pfam" id="PF00924"/>
    </source>
</evidence>
<protein>
    <submittedName>
        <fullName evidence="8">Mechanosensitive ion channel</fullName>
    </submittedName>
</protein>
<keyword evidence="2" id="KW-1003">Cell membrane</keyword>
<comment type="caution">
    <text evidence="8">The sequence shown here is derived from an EMBL/GenBank/DDBJ whole genome shotgun (WGS) entry which is preliminary data.</text>
</comment>
<organism evidence="8 9">
    <name type="scientific">Halovenus carboxidivorans</name>
    <dbReference type="NCBI Taxonomy" id="2692199"/>
    <lineage>
        <taxon>Archaea</taxon>
        <taxon>Methanobacteriati</taxon>
        <taxon>Methanobacteriota</taxon>
        <taxon>Stenosarchaea group</taxon>
        <taxon>Halobacteria</taxon>
        <taxon>Halobacteriales</taxon>
        <taxon>Haloarculaceae</taxon>
        <taxon>Halovenus</taxon>
    </lineage>
</organism>
<dbReference type="InterPro" id="IPR006685">
    <property type="entry name" value="MscS_channel_2nd"/>
</dbReference>
<dbReference type="PANTHER" id="PTHR30221">
    <property type="entry name" value="SMALL-CONDUCTANCE MECHANOSENSITIVE CHANNEL"/>
    <property type="match status" value="1"/>
</dbReference>
<gene>
    <name evidence="8" type="ORF">GRX03_08710</name>
</gene>
<dbReference type="InterPro" id="IPR045275">
    <property type="entry name" value="MscS_archaea/bacteria_type"/>
</dbReference>
<evidence type="ECO:0000256" key="1">
    <source>
        <dbReference type="ARBA" id="ARBA00004651"/>
    </source>
</evidence>
<dbReference type="InterPro" id="IPR010920">
    <property type="entry name" value="LSM_dom_sf"/>
</dbReference>
<dbReference type="PANTHER" id="PTHR30221:SF1">
    <property type="entry name" value="SMALL-CONDUCTANCE MECHANOSENSITIVE CHANNEL"/>
    <property type="match status" value="1"/>
</dbReference>
<comment type="subcellular location">
    <subcellularLocation>
        <location evidence="1">Cell membrane</location>
        <topology evidence="1">Multi-pass membrane protein</topology>
    </subcellularLocation>
</comment>
<dbReference type="Proteomes" id="UP000466535">
    <property type="component" value="Unassembled WGS sequence"/>
</dbReference>
<evidence type="ECO:0000256" key="4">
    <source>
        <dbReference type="ARBA" id="ARBA00022989"/>
    </source>
</evidence>
<keyword evidence="4 6" id="KW-1133">Transmembrane helix</keyword>
<proteinExistence type="predicted"/>
<keyword evidence="3 6" id="KW-0812">Transmembrane</keyword>
<dbReference type="SUPFAM" id="SSF50182">
    <property type="entry name" value="Sm-like ribonucleoproteins"/>
    <property type="match status" value="1"/>
</dbReference>
<evidence type="ECO:0000256" key="6">
    <source>
        <dbReference type="SAM" id="Phobius"/>
    </source>
</evidence>
<feature type="transmembrane region" description="Helical" evidence="6">
    <location>
        <begin position="9"/>
        <end position="31"/>
    </location>
</feature>
<feature type="domain" description="Mechanosensitive ion channel MscS" evidence="7">
    <location>
        <begin position="47"/>
        <end position="113"/>
    </location>
</feature>
<reference evidence="8 9" key="1">
    <citation type="submission" date="2019-12" db="EMBL/GenBank/DDBJ databases">
        <title>Isolation and characterization of three novel carbon monoxide-oxidizing members of Halobacteria from salione crusts and soils.</title>
        <authorList>
            <person name="Myers M.R."/>
            <person name="King G.M."/>
        </authorList>
    </citation>
    <scope>NUCLEOTIDE SEQUENCE [LARGE SCALE GENOMIC DNA]</scope>
    <source>
        <strain evidence="8 9">WSH3</strain>
    </source>
</reference>
<dbReference type="Gene3D" id="1.10.287.1260">
    <property type="match status" value="1"/>
</dbReference>
<evidence type="ECO:0000313" key="8">
    <source>
        <dbReference type="EMBL" id="MXR51682.1"/>
    </source>
</evidence>
<name>A0A6B0T8M5_9EURY</name>
<accession>A0A6B0T8M5</accession>
<dbReference type="InterPro" id="IPR011066">
    <property type="entry name" value="MscS_channel_C_sf"/>
</dbReference>
<dbReference type="SUPFAM" id="SSF82689">
    <property type="entry name" value="Mechanosensitive channel protein MscS (YggB), C-terminal domain"/>
    <property type="match status" value="1"/>
</dbReference>
<dbReference type="InterPro" id="IPR023408">
    <property type="entry name" value="MscS_beta-dom_sf"/>
</dbReference>
<feature type="transmembrane region" description="Helical" evidence="6">
    <location>
        <begin position="37"/>
        <end position="59"/>
    </location>
</feature>
<keyword evidence="9" id="KW-1185">Reference proteome</keyword>
<dbReference type="Gene3D" id="2.30.30.60">
    <property type="match status" value="1"/>
</dbReference>
<dbReference type="EMBL" id="WUUT01000003">
    <property type="protein sequence ID" value="MXR51682.1"/>
    <property type="molecule type" value="Genomic_DNA"/>
</dbReference>
<keyword evidence="5 6" id="KW-0472">Membrane</keyword>